<sequence>MSSTQTNSNVPSEKKIVKRVIKKIKPVDDATSVSLDVVRDQNLENVSVTPVTPVAVVEDVNKTTTNDTLDTNTNINTAQSDDIDLEKNFKSLPADIETIRIIQKRMMVNMMTTKKTVMKQARDLKKNRNRRNITGEGVVPRKPSGFAQPALISDELCDFLNVPRGIEMARTDVTKKVIAYVKDHKLEIRGNKRNIEPDAALEHLVGTAQVRQNRMQIRRQTKPLTTVTNALTYFNIQTHLNPHFIRRTEKRESESDSATVSA</sequence>
<proteinExistence type="predicted"/>
<dbReference type="PROSITE" id="PS51925">
    <property type="entry name" value="SWIB_MDM2"/>
    <property type="match status" value="1"/>
</dbReference>
<organism evidence="2 3">
    <name type="scientific">Blyttiomyces helicus</name>
    <dbReference type="NCBI Taxonomy" id="388810"/>
    <lineage>
        <taxon>Eukaryota</taxon>
        <taxon>Fungi</taxon>
        <taxon>Fungi incertae sedis</taxon>
        <taxon>Chytridiomycota</taxon>
        <taxon>Chytridiomycota incertae sedis</taxon>
        <taxon>Chytridiomycetes</taxon>
        <taxon>Chytridiomycetes incertae sedis</taxon>
        <taxon>Blyttiomyces</taxon>
    </lineage>
</organism>
<feature type="domain" description="DM2" evidence="1">
    <location>
        <begin position="145"/>
        <end position="246"/>
    </location>
</feature>
<dbReference type="OrthoDB" id="10251073at2759"/>
<accession>A0A4P9WE56</accession>
<reference evidence="3" key="1">
    <citation type="journal article" date="2018" name="Nat. Microbiol.">
        <title>Leveraging single-cell genomics to expand the fungal tree of life.</title>
        <authorList>
            <person name="Ahrendt S.R."/>
            <person name="Quandt C.A."/>
            <person name="Ciobanu D."/>
            <person name="Clum A."/>
            <person name="Salamov A."/>
            <person name="Andreopoulos B."/>
            <person name="Cheng J.F."/>
            <person name="Woyke T."/>
            <person name="Pelin A."/>
            <person name="Henrissat B."/>
            <person name="Reynolds N.K."/>
            <person name="Benny G.L."/>
            <person name="Smith M.E."/>
            <person name="James T.Y."/>
            <person name="Grigoriev I.V."/>
        </authorList>
    </citation>
    <scope>NUCLEOTIDE SEQUENCE [LARGE SCALE GENOMIC DNA]</scope>
</reference>
<keyword evidence="3" id="KW-1185">Reference proteome</keyword>
<dbReference type="InterPro" id="IPR003121">
    <property type="entry name" value="SWIB_MDM2_domain"/>
</dbReference>
<name>A0A4P9WE56_9FUNG</name>
<dbReference type="Proteomes" id="UP000269721">
    <property type="component" value="Unassembled WGS sequence"/>
</dbReference>
<dbReference type="SMART" id="SM00151">
    <property type="entry name" value="SWIB"/>
    <property type="match status" value="1"/>
</dbReference>
<dbReference type="AlphaFoldDB" id="A0A4P9WE56"/>
<dbReference type="InterPro" id="IPR036885">
    <property type="entry name" value="SWIB_MDM2_dom_sf"/>
</dbReference>
<dbReference type="CDD" id="cd10567">
    <property type="entry name" value="SWIB-MDM2_like"/>
    <property type="match status" value="1"/>
</dbReference>
<dbReference type="InterPro" id="IPR019835">
    <property type="entry name" value="SWIB_domain"/>
</dbReference>
<protein>
    <recommendedName>
        <fullName evidence="1">DM2 domain-containing protein</fullName>
    </recommendedName>
</protein>
<evidence type="ECO:0000313" key="3">
    <source>
        <dbReference type="Proteomes" id="UP000269721"/>
    </source>
</evidence>
<evidence type="ECO:0000313" key="2">
    <source>
        <dbReference type="EMBL" id="RKO89973.1"/>
    </source>
</evidence>
<evidence type="ECO:0000259" key="1">
    <source>
        <dbReference type="PROSITE" id="PS51925"/>
    </source>
</evidence>
<dbReference type="Pfam" id="PF02201">
    <property type="entry name" value="SWIB"/>
    <property type="match status" value="1"/>
</dbReference>
<dbReference type="SUPFAM" id="SSF47592">
    <property type="entry name" value="SWIB/MDM2 domain"/>
    <property type="match status" value="1"/>
</dbReference>
<dbReference type="Gene3D" id="1.10.245.10">
    <property type="entry name" value="SWIB/MDM2 domain"/>
    <property type="match status" value="1"/>
</dbReference>
<gene>
    <name evidence="2" type="ORF">BDK51DRAFT_36472</name>
</gene>
<dbReference type="EMBL" id="KZ995792">
    <property type="protein sequence ID" value="RKO89973.1"/>
    <property type="molecule type" value="Genomic_DNA"/>
</dbReference>